<dbReference type="Gene3D" id="1.20.120.340">
    <property type="entry name" value="Flagellar protein FliS"/>
    <property type="match status" value="1"/>
</dbReference>
<keyword evidence="7" id="KW-0969">Cilium</keyword>
<comment type="similarity">
    <text evidence="2 6">Belongs to the FliS family.</text>
</comment>
<gene>
    <name evidence="7" type="ORF">DPF_0265</name>
</gene>
<dbReference type="GO" id="GO:0071973">
    <property type="term" value="P:bacterial-type flagellum-dependent cell motility"/>
    <property type="evidence" value="ECO:0007669"/>
    <property type="project" value="TreeGrafter"/>
</dbReference>
<dbReference type="AlphaFoldDB" id="A0A194AEE6"/>
<keyword evidence="7" id="KW-0282">Flagellum</keyword>
<reference evidence="8" key="1">
    <citation type="submission" date="2016-06" db="EMBL/GenBank/DDBJ databases">
        <title>Draft genome sequence of Desulfoplanes formicivorans strain Pf12B.</title>
        <authorList>
            <person name="Watanabe M."/>
            <person name="Kojima H."/>
            <person name="Fukui M."/>
        </authorList>
    </citation>
    <scope>NUCLEOTIDE SEQUENCE [LARGE SCALE GENOMIC DNA]</scope>
    <source>
        <strain evidence="8">Pf12B</strain>
    </source>
</reference>
<dbReference type="PANTHER" id="PTHR34773">
    <property type="entry name" value="FLAGELLAR SECRETION CHAPERONE FLIS"/>
    <property type="match status" value="1"/>
</dbReference>
<comment type="subcellular location">
    <subcellularLocation>
        <location evidence="1 6">Cytoplasm</location>
        <location evidence="1 6">Cytosol</location>
    </subcellularLocation>
</comment>
<keyword evidence="8" id="KW-1185">Reference proteome</keyword>
<evidence type="ECO:0000256" key="4">
    <source>
        <dbReference type="ARBA" id="ARBA00022795"/>
    </source>
</evidence>
<dbReference type="STRING" id="1592317.DPF_0265"/>
<dbReference type="PIRSF" id="PIRSF039090">
    <property type="entry name" value="Flis"/>
    <property type="match status" value="1"/>
</dbReference>
<dbReference type="Proteomes" id="UP000095200">
    <property type="component" value="Unassembled WGS sequence"/>
</dbReference>
<dbReference type="NCBIfam" id="TIGR00208">
    <property type="entry name" value="fliS"/>
    <property type="match status" value="1"/>
</dbReference>
<dbReference type="SUPFAM" id="SSF101116">
    <property type="entry name" value="Flagellar export chaperone FliS"/>
    <property type="match status" value="1"/>
</dbReference>
<keyword evidence="7" id="KW-0966">Cell projection</keyword>
<dbReference type="PANTHER" id="PTHR34773:SF1">
    <property type="entry name" value="FLAGELLAR SECRETION CHAPERONE FLIS"/>
    <property type="match status" value="1"/>
</dbReference>
<evidence type="ECO:0000256" key="6">
    <source>
        <dbReference type="PIRNR" id="PIRNR039090"/>
    </source>
</evidence>
<proteinExistence type="inferred from homology"/>
<organism evidence="7 8">
    <name type="scientific">Desulfoplanes formicivorans</name>
    <dbReference type="NCBI Taxonomy" id="1592317"/>
    <lineage>
        <taxon>Bacteria</taxon>
        <taxon>Pseudomonadati</taxon>
        <taxon>Thermodesulfobacteriota</taxon>
        <taxon>Desulfovibrionia</taxon>
        <taxon>Desulfovibrionales</taxon>
        <taxon>Desulfoplanaceae</taxon>
        <taxon>Desulfoplanes</taxon>
    </lineage>
</organism>
<protein>
    <recommendedName>
        <fullName evidence="6">Flagellar secretion chaperone FliS</fullName>
    </recommendedName>
</protein>
<accession>A0A194AEE6</accession>
<evidence type="ECO:0000313" key="7">
    <source>
        <dbReference type="EMBL" id="GAU07575.1"/>
    </source>
</evidence>
<evidence type="ECO:0000256" key="1">
    <source>
        <dbReference type="ARBA" id="ARBA00004514"/>
    </source>
</evidence>
<dbReference type="InterPro" id="IPR036584">
    <property type="entry name" value="FliS_sf"/>
</dbReference>
<evidence type="ECO:0000256" key="3">
    <source>
        <dbReference type="ARBA" id="ARBA00022490"/>
    </source>
</evidence>
<evidence type="ECO:0000313" key="8">
    <source>
        <dbReference type="Proteomes" id="UP000095200"/>
    </source>
</evidence>
<dbReference type="GO" id="GO:0005829">
    <property type="term" value="C:cytosol"/>
    <property type="evidence" value="ECO:0007669"/>
    <property type="project" value="UniProtKB-SubCell"/>
</dbReference>
<evidence type="ECO:0000256" key="5">
    <source>
        <dbReference type="ARBA" id="ARBA00023186"/>
    </source>
</evidence>
<dbReference type="Pfam" id="PF02561">
    <property type="entry name" value="FliS"/>
    <property type="match status" value="1"/>
</dbReference>
<dbReference type="InterPro" id="IPR003713">
    <property type="entry name" value="FliS"/>
</dbReference>
<name>A0A194AEE6_9BACT</name>
<keyword evidence="4 6" id="KW-1005">Bacterial flagellum biogenesis</keyword>
<dbReference type="OrthoDB" id="5343669at2"/>
<evidence type="ECO:0000256" key="2">
    <source>
        <dbReference type="ARBA" id="ARBA00008787"/>
    </source>
</evidence>
<keyword evidence="3 6" id="KW-0963">Cytoplasm</keyword>
<dbReference type="CDD" id="cd16098">
    <property type="entry name" value="FliS"/>
    <property type="match status" value="1"/>
</dbReference>
<dbReference type="GO" id="GO:0044780">
    <property type="term" value="P:bacterial-type flagellum assembly"/>
    <property type="evidence" value="ECO:0007669"/>
    <property type="project" value="InterPro"/>
</dbReference>
<dbReference type="EMBL" id="BDFE01000004">
    <property type="protein sequence ID" value="GAU07575.1"/>
    <property type="molecule type" value="Genomic_DNA"/>
</dbReference>
<sequence length="137" mass="15321">MRYNAAQAYLKTQVTTTSQEELVIMLYDAAIKFLNRAKIKIKERDMAQKGILISKALDIIAELDGSLNVKQGGELAKNLHTMYFYCNTRLLKANIELNTEIIDEVIHILSQFRSAFAEILPGAKHSTSAPASQASLY</sequence>
<dbReference type="RefSeq" id="WP_069857069.1">
    <property type="nucleotide sequence ID" value="NZ_BDFE01000004.1"/>
</dbReference>
<comment type="caution">
    <text evidence="7">The sequence shown here is derived from an EMBL/GenBank/DDBJ whole genome shotgun (WGS) entry which is preliminary data.</text>
</comment>
<keyword evidence="5" id="KW-0143">Chaperone</keyword>